<dbReference type="AlphaFoldDB" id="A0A7J9GPJ4"/>
<accession>A0A7J9GPJ4</accession>
<sequence length="43" mass="4649">MNMLGKKADTFAHGVREHVRLGTKISETVKGKLSLGARILQVG</sequence>
<protein>
    <submittedName>
        <fullName evidence="1">Uncharacterized protein</fullName>
    </submittedName>
</protein>
<evidence type="ECO:0000313" key="2">
    <source>
        <dbReference type="Proteomes" id="UP000593560"/>
    </source>
</evidence>
<comment type="caution">
    <text evidence="1">The sequence shown here is derived from an EMBL/GenBank/DDBJ whole genome shotgun (WGS) entry which is preliminary data.</text>
</comment>
<feature type="non-terminal residue" evidence="1">
    <location>
        <position position="1"/>
    </location>
</feature>
<gene>
    <name evidence="1" type="ORF">Gohar_009542</name>
</gene>
<keyword evidence="2" id="KW-1185">Reference proteome</keyword>
<name>A0A7J9GPJ4_9ROSI</name>
<dbReference type="OrthoDB" id="1736712at2759"/>
<proteinExistence type="predicted"/>
<evidence type="ECO:0000313" key="1">
    <source>
        <dbReference type="EMBL" id="MBA0799004.1"/>
    </source>
</evidence>
<dbReference type="Proteomes" id="UP000593560">
    <property type="component" value="Unassembled WGS sequence"/>
</dbReference>
<dbReference type="EMBL" id="JABFAD010000005">
    <property type="protein sequence ID" value="MBA0799004.1"/>
    <property type="molecule type" value="Genomic_DNA"/>
</dbReference>
<organism evidence="1 2">
    <name type="scientific">Gossypium harknessii</name>
    <dbReference type="NCBI Taxonomy" id="34285"/>
    <lineage>
        <taxon>Eukaryota</taxon>
        <taxon>Viridiplantae</taxon>
        <taxon>Streptophyta</taxon>
        <taxon>Embryophyta</taxon>
        <taxon>Tracheophyta</taxon>
        <taxon>Spermatophyta</taxon>
        <taxon>Magnoliopsida</taxon>
        <taxon>eudicotyledons</taxon>
        <taxon>Gunneridae</taxon>
        <taxon>Pentapetalae</taxon>
        <taxon>rosids</taxon>
        <taxon>malvids</taxon>
        <taxon>Malvales</taxon>
        <taxon>Malvaceae</taxon>
        <taxon>Malvoideae</taxon>
        <taxon>Gossypium</taxon>
    </lineage>
</organism>
<reference evidence="1 2" key="1">
    <citation type="journal article" date="2019" name="Genome Biol. Evol.">
        <title>Insights into the evolution of the New World diploid cottons (Gossypium, subgenus Houzingenia) based on genome sequencing.</title>
        <authorList>
            <person name="Grover C.E."/>
            <person name="Arick M.A. 2nd"/>
            <person name="Thrash A."/>
            <person name="Conover J.L."/>
            <person name="Sanders W.S."/>
            <person name="Peterson D.G."/>
            <person name="Frelichowski J.E."/>
            <person name="Scheffler J.A."/>
            <person name="Scheffler B.E."/>
            <person name="Wendel J.F."/>
        </authorList>
    </citation>
    <scope>NUCLEOTIDE SEQUENCE [LARGE SCALE GENOMIC DNA]</scope>
    <source>
        <strain evidence="1">0</strain>
        <tissue evidence="1">Leaf</tissue>
    </source>
</reference>